<feature type="compositionally biased region" description="Acidic residues" evidence="1">
    <location>
        <begin position="37"/>
        <end position="55"/>
    </location>
</feature>
<evidence type="ECO:0000313" key="2">
    <source>
        <dbReference type="WBParaSite" id="GPUH_0001195701-mRNA-1"/>
    </source>
</evidence>
<dbReference type="WBParaSite" id="GPUH_0001195701-mRNA-1">
    <property type="protein sequence ID" value="GPUH_0001195701-mRNA-1"/>
    <property type="gene ID" value="GPUH_0001195701"/>
</dbReference>
<sequence>LNIPITKHRHESSNDIEFVKEQHLIKTLTDLKIGDTAESDEDDEKEDNDNDDDIHDEISNRCWSFLSQKPTASSDTQTKPETQNAAGKTVQKMDTNTIGDTAESDEDDEKEDSGNDDDIHDEISNRCWSFLSQKPTASSDTQTKPETQNAVGETVEKMDTNTNISQSKPLSDDEKLARIRSKYSRTKICRPPVMIEAKPLIPDRGNKLPDKFYENVQKLFSEWCGSETIRFLRCGGKTDSSPRVTRITTETERMVAQFYAGDRPIGESREEVFLPLVDSVDQAKQRISVLDEMLKPR</sequence>
<dbReference type="AlphaFoldDB" id="A0A183DTA2"/>
<feature type="compositionally biased region" description="Acidic residues" evidence="1">
    <location>
        <begin position="102"/>
        <end position="120"/>
    </location>
</feature>
<feature type="region of interest" description="Disordered" evidence="1">
    <location>
        <begin position="134"/>
        <end position="174"/>
    </location>
</feature>
<evidence type="ECO:0000256" key="1">
    <source>
        <dbReference type="SAM" id="MobiDB-lite"/>
    </source>
</evidence>
<feature type="compositionally biased region" description="Polar residues" evidence="1">
    <location>
        <begin position="61"/>
        <end position="99"/>
    </location>
</feature>
<feature type="compositionally biased region" description="Polar residues" evidence="1">
    <location>
        <begin position="160"/>
        <end position="169"/>
    </location>
</feature>
<feature type="compositionally biased region" description="Polar residues" evidence="1">
    <location>
        <begin position="134"/>
        <end position="151"/>
    </location>
</feature>
<proteinExistence type="predicted"/>
<accession>A0A183DTA2</accession>
<reference evidence="2" key="1">
    <citation type="submission" date="2016-06" db="UniProtKB">
        <authorList>
            <consortium name="WormBaseParasite"/>
        </authorList>
    </citation>
    <scope>IDENTIFICATION</scope>
</reference>
<protein>
    <submittedName>
        <fullName evidence="2">Product</fullName>
    </submittedName>
</protein>
<name>A0A183DTA2_9BILA</name>
<organism evidence="2">
    <name type="scientific">Gongylonema pulchrum</name>
    <dbReference type="NCBI Taxonomy" id="637853"/>
    <lineage>
        <taxon>Eukaryota</taxon>
        <taxon>Metazoa</taxon>
        <taxon>Ecdysozoa</taxon>
        <taxon>Nematoda</taxon>
        <taxon>Chromadorea</taxon>
        <taxon>Rhabditida</taxon>
        <taxon>Spirurina</taxon>
        <taxon>Spiruromorpha</taxon>
        <taxon>Spiruroidea</taxon>
        <taxon>Gongylonematidae</taxon>
        <taxon>Gongylonema</taxon>
    </lineage>
</organism>
<feature type="region of interest" description="Disordered" evidence="1">
    <location>
        <begin position="34"/>
        <end position="121"/>
    </location>
</feature>